<accession>E9E417</accession>
<dbReference type="eggNOG" id="ENOG502RJ6I">
    <property type="taxonomic scope" value="Eukaryota"/>
</dbReference>
<feature type="compositionally biased region" description="Low complexity" evidence="1">
    <location>
        <begin position="166"/>
        <end position="180"/>
    </location>
</feature>
<proteinExistence type="predicted"/>
<dbReference type="Proteomes" id="UP000002499">
    <property type="component" value="Unassembled WGS sequence"/>
</dbReference>
<organism evidence="3">
    <name type="scientific">Metarhizium acridum (strain CQMa 102)</name>
    <dbReference type="NCBI Taxonomy" id="655827"/>
    <lineage>
        <taxon>Eukaryota</taxon>
        <taxon>Fungi</taxon>
        <taxon>Dikarya</taxon>
        <taxon>Ascomycota</taxon>
        <taxon>Pezizomycotina</taxon>
        <taxon>Sordariomycetes</taxon>
        <taxon>Hypocreomycetidae</taxon>
        <taxon>Hypocreales</taxon>
        <taxon>Clavicipitaceae</taxon>
        <taxon>Metarhizium</taxon>
    </lineage>
</organism>
<feature type="compositionally biased region" description="Pro residues" evidence="1">
    <location>
        <begin position="36"/>
        <end position="47"/>
    </location>
</feature>
<evidence type="ECO:0000256" key="1">
    <source>
        <dbReference type="SAM" id="MobiDB-lite"/>
    </source>
</evidence>
<protein>
    <submittedName>
        <fullName evidence="2">Uncharacterized protein</fullName>
    </submittedName>
</protein>
<feature type="compositionally biased region" description="Basic and acidic residues" evidence="1">
    <location>
        <begin position="181"/>
        <end position="193"/>
    </location>
</feature>
<reference evidence="2 3" key="1">
    <citation type="journal article" date="2011" name="PLoS Genet.">
        <title>Genome sequencing and comparative transcriptomics of the model entomopathogenic fungi Metarhizium anisopliae and M. acridum.</title>
        <authorList>
            <person name="Gao Q."/>
            <person name="Jin K."/>
            <person name="Ying S.H."/>
            <person name="Zhang Y."/>
            <person name="Xiao G."/>
            <person name="Shang Y."/>
            <person name="Duan Z."/>
            <person name="Hu X."/>
            <person name="Xie X.Q."/>
            <person name="Zhou G."/>
            <person name="Peng G."/>
            <person name="Luo Z."/>
            <person name="Huang W."/>
            <person name="Wang B."/>
            <person name="Fang W."/>
            <person name="Wang S."/>
            <person name="Zhong Y."/>
            <person name="Ma L.J."/>
            <person name="St Leger R.J."/>
            <person name="Zhao G.P."/>
            <person name="Pei Y."/>
            <person name="Feng M.G."/>
            <person name="Xia Y."/>
            <person name="Wang C."/>
        </authorList>
    </citation>
    <scope>NUCLEOTIDE SEQUENCE [LARGE SCALE GENOMIC DNA]</scope>
    <source>
        <strain evidence="2 3">CQMa 102</strain>
    </source>
</reference>
<feature type="compositionally biased region" description="Gly residues" evidence="1">
    <location>
        <begin position="211"/>
        <end position="228"/>
    </location>
</feature>
<feature type="compositionally biased region" description="Low complexity" evidence="1">
    <location>
        <begin position="197"/>
        <end position="210"/>
    </location>
</feature>
<dbReference type="InParanoid" id="E9E417"/>
<name>E9E417_METAQ</name>
<dbReference type="OMA" id="WGPRQMY"/>
<feature type="compositionally biased region" description="Basic residues" evidence="1">
    <location>
        <begin position="231"/>
        <end position="241"/>
    </location>
</feature>
<evidence type="ECO:0000313" key="3">
    <source>
        <dbReference type="Proteomes" id="UP000002499"/>
    </source>
</evidence>
<feature type="compositionally biased region" description="Low complexity" evidence="1">
    <location>
        <begin position="26"/>
        <end position="35"/>
    </location>
</feature>
<keyword evidence="3" id="KW-1185">Reference proteome</keyword>
<evidence type="ECO:0000313" key="2">
    <source>
        <dbReference type="EMBL" id="EFY89429.1"/>
    </source>
</evidence>
<dbReference type="AlphaFoldDB" id="E9E417"/>
<feature type="region of interest" description="Disordered" evidence="1">
    <location>
        <begin position="1"/>
        <end position="272"/>
    </location>
</feature>
<sequence length="272" mass="27575">MSSFIPELHSSTPPAPPPKGGSHDVSSISTPTTSSSPPPPPFLPRPLPSDGQIVSAASTPPPLTVSEPIPDPGDGWLPEILRDKSYVFAPTPSLRPQKRKNNAKQRNLLQNARLGGHPRQPGPAQRPSARAHLVARQHQDVAREPLGGAGPKHPAGEAAARRRGAARAPALHDAGAAAGDARPREAVAPEAVRHGPRAGPLLPGLAVPAAGAGGAGAGARVPGHGGELPRGRRGRGRGRRPRVGEGGDGVDSAVSGGKGAVLFEAGEEGEVG</sequence>
<dbReference type="EMBL" id="GL698500">
    <property type="protein sequence ID" value="EFY89429.1"/>
    <property type="molecule type" value="Genomic_DNA"/>
</dbReference>
<dbReference type="HOGENOM" id="CLU_1138216_0_0_1"/>
<dbReference type="OrthoDB" id="4938295at2759"/>
<gene>
    <name evidence="2" type="ORF">MAC_04615</name>
</gene>